<accession>A0A8C4RAX5</accession>
<dbReference type="Gene3D" id="2.130.10.10">
    <property type="entry name" value="YVTN repeat-like/Quinoprotein amine dehydrogenase"/>
    <property type="match status" value="1"/>
</dbReference>
<dbReference type="InterPro" id="IPR036322">
    <property type="entry name" value="WD40_repeat_dom_sf"/>
</dbReference>
<evidence type="ECO:0000256" key="2">
    <source>
        <dbReference type="ARBA" id="ARBA00022574"/>
    </source>
</evidence>
<keyword evidence="3" id="KW-0677">Repeat</keyword>
<dbReference type="AlphaFoldDB" id="A0A8C4RAX5"/>
<dbReference type="GO" id="GO:0006914">
    <property type="term" value="P:autophagy"/>
    <property type="evidence" value="ECO:0007669"/>
    <property type="project" value="UniProtKB-KW"/>
</dbReference>
<evidence type="ECO:0000313" key="9">
    <source>
        <dbReference type="Proteomes" id="UP000694388"/>
    </source>
</evidence>
<evidence type="ECO:0008006" key="10">
    <source>
        <dbReference type="Google" id="ProtNLM"/>
    </source>
</evidence>
<dbReference type="Ensembl" id="ENSEBUT00000026637.1">
    <property type="protein sequence ID" value="ENSEBUP00000026061.1"/>
    <property type="gene ID" value="ENSEBUG00000016064.1"/>
</dbReference>
<dbReference type="OMA" id="ECILVER"/>
<sequence>MNSAAAVTDKEKFVFASFNQDCTSLAVGTSKGFHLFGLRSTDRVEQQHFYQAEGGVILAERLFGGALVAVVTQHSPQQLRVVNVNRAGAKGANNGAEILSHYYSNDIFSVTLNRQRLVVCLERSLHIHNIKDLVELHTISSPPNLKGLQALSVGDLSLLAYPSNVTVGHVAIFDALSLKEMVTVEAHSSSVVALAFDPAGTKLATASQKGTVIRVFSLPDGQRVFEFRRGLARCASISTLAFDGEGMWLAAASNTETIHVFRATRDSSGDGAESWAQWGGWVFGMMSQVRAFAMARPPNPAPPYSCALCKLGGVLRVLVCSADGHLLVFALDTTAGGTCSLVCCYRLLGEMSGPDGEVKQDISQPLVPLQCQPSCRTYAQMVAPAAESVEEEQHAGILPEDEIAAATFRLNDDEEFPPMVSHTK</sequence>
<dbReference type="GO" id="GO:0000407">
    <property type="term" value="C:phagophore assembly site"/>
    <property type="evidence" value="ECO:0007669"/>
    <property type="project" value="UniProtKB-SubCell"/>
</dbReference>
<dbReference type="Proteomes" id="UP000694388">
    <property type="component" value="Unplaced"/>
</dbReference>
<evidence type="ECO:0000313" key="8">
    <source>
        <dbReference type="Ensembl" id="ENSEBUP00000026061.1"/>
    </source>
</evidence>
<keyword evidence="5" id="KW-0446">Lipid-binding</keyword>
<dbReference type="Pfam" id="PF21032">
    <property type="entry name" value="PROPPIN"/>
    <property type="match status" value="1"/>
</dbReference>
<evidence type="ECO:0000256" key="7">
    <source>
        <dbReference type="PROSITE-ProRule" id="PRU00221"/>
    </source>
</evidence>
<dbReference type="InterPro" id="IPR048720">
    <property type="entry name" value="PROPPIN"/>
</dbReference>
<dbReference type="SUPFAM" id="SSF50978">
    <property type="entry name" value="WD40 repeat-like"/>
    <property type="match status" value="1"/>
</dbReference>
<dbReference type="GO" id="GO:0008289">
    <property type="term" value="F:lipid binding"/>
    <property type="evidence" value="ECO:0007669"/>
    <property type="project" value="UniProtKB-KW"/>
</dbReference>
<feature type="repeat" description="WD" evidence="7">
    <location>
        <begin position="184"/>
        <end position="212"/>
    </location>
</feature>
<protein>
    <recommendedName>
        <fullName evidence="10">WD repeat domain phosphoinositide-interacting protein 2</fullName>
    </recommendedName>
</protein>
<evidence type="ECO:0000256" key="1">
    <source>
        <dbReference type="ARBA" id="ARBA00004329"/>
    </source>
</evidence>
<name>A0A8C4RAX5_EPTBU</name>
<comment type="subcellular location">
    <subcellularLocation>
        <location evidence="1">Preautophagosomal structure</location>
    </subcellularLocation>
</comment>
<keyword evidence="9" id="KW-1185">Reference proteome</keyword>
<reference evidence="8" key="2">
    <citation type="submission" date="2025-09" db="UniProtKB">
        <authorList>
            <consortium name="Ensembl"/>
        </authorList>
    </citation>
    <scope>IDENTIFICATION</scope>
</reference>
<keyword evidence="4" id="KW-0072">Autophagy</keyword>
<organism evidence="8 9">
    <name type="scientific">Eptatretus burgeri</name>
    <name type="common">Inshore hagfish</name>
    <dbReference type="NCBI Taxonomy" id="7764"/>
    <lineage>
        <taxon>Eukaryota</taxon>
        <taxon>Metazoa</taxon>
        <taxon>Chordata</taxon>
        <taxon>Craniata</taxon>
        <taxon>Vertebrata</taxon>
        <taxon>Cyclostomata</taxon>
        <taxon>Myxini</taxon>
        <taxon>Myxiniformes</taxon>
        <taxon>Myxinidae</taxon>
        <taxon>Eptatretinae</taxon>
        <taxon>Eptatretus</taxon>
    </lineage>
</organism>
<evidence type="ECO:0000256" key="4">
    <source>
        <dbReference type="ARBA" id="ARBA00023006"/>
    </source>
</evidence>
<comment type="similarity">
    <text evidence="6">Belongs to the WD repeat PROPPIN family.</text>
</comment>
<proteinExistence type="inferred from homology"/>
<keyword evidence="2 7" id="KW-0853">WD repeat</keyword>
<evidence type="ECO:0000256" key="5">
    <source>
        <dbReference type="ARBA" id="ARBA00023121"/>
    </source>
</evidence>
<dbReference type="InterPro" id="IPR001680">
    <property type="entry name" value="WD40_rpt"/>
</dbReference>
<evidence type="ECO:0000256" key="6">
    <source>
        <dbReference type="ARBA" id="ARBA00025740"/>
    </source>
</evidence>
<dbReference type="PROSITE" id="PS50082">
    <property type="entry name" value="WD_REPEATS_2"/>
    <property type="match status" value="1"/>
</dbReference>
<dbReference type="GeneTree" id="ENSGT00940000167852"/>
<dbReference type="InterPro" id="IPR015943">
    <property type="entry name" value="WD40/YVTN_repeat-like_dom_sf"/>
</dbReference>
<reference evidence="8" key="1">
    <citation type="submission" date="2025-08" db="UniProtKB">
        <authorList>
            <consortium name="Ensembl"/>
        </authorList>
    </citation>
    <scope>IDENTIFICATION</scope>
</reference>
<evidence type="ECO:0000256" key="3">
    <source>
        <dbReference type="ARBA" id="ARBA00022737"/>
    </source>
</evidence>
<dbReference type="PANTHER" id="PTHR11227">
    <property type="entry name" value="WD-REPEAT PROTEIN INTERACTING WITH PHOSPHOINOSIDES WIPI -RELATED"/>
    <property type="match status" value="1"/>
</dbReference>
<dbReference type="SMART" id="SM00320">
    <property type="entry name" value="WD40"/>
    <property type="match status" value="2"/>
</dbReference>